<gene>
    <name evidence="6" type="ORF">C8F04DRAFT_1113106</name>
</gene>
<evidence type="ECO:0000256" key="1">
    <source>
        <dbReference type="ARBA" id="ARBA00022723"/>
    </source>
</evidence>
<keyword evidence="1" id="KW-0479">Metal-binding</keyword>
<sequence length="259" mass="29211">MPYETLPTAQQAIDEYLRIAKVSQKSYVCSNCSSTTPDATVLRLCGKCKLTRYCSKECQRIHWQHHKYSCRLGAGDVERDVPKEYRAQKFAEHLTHVPWLMILIDMYAVIALGLDVDLSNATRLCLCARITIKPVPPNVTSRADTNDARSKPMVMLQFERFEVRPVSVLTPSMQTALAKLKGLMPPNTPPPLLLYFSSDGDNFLFIPHPLAPPLIRHAYMRPLFDNGDSITADKVVAELNAFIRLDINNVCKLRGPLLK</sequence>
<dbReference type="AlphaFoldDB" id="A0AAD6X0T4"/>
<dbReference type="SUPFAM" id="SSF144232">
    <property type="entry name" value="HIT/MYND zinc finger-like"/>
    <property type="match status" value="1"/>
</dbReference>
<evidence type="ECO:0000259" key="5">
    <source>
        <dbReference type="PROSITE" id="PS50865"/>
    </source>
</evidence>
<organism evidence="6 7">
    <name type="scientific">Mycena alexandri</name>
    <dbReference type="NCBI Taxonomy" id="1745969"/>
    <lineage>
        <taxon>Eukaryota</taxon>
        <taxon>Fungi</taxon>
        <taxon>Dikarya</taxon>
        <taxon>Basidiomycota</taxon>
        <taxon>Agaricomycotina</taxon>
        <taxon>Agaricomycetes</taxon>
        <taxon>Agaricomycetidae</taxon>
        <taxon>Agaricales</taxon>
        <taxon>Marasmiineae</taxon>
        <taxon>Mycenaceae</taxon>
        <taxon>Mycena</taxon>
    </lineage>
</organism>
<dbReference type="PROSITE" id="PS50865">
    <property type="entry name" value="ZF_MYND_2"/>
    <property type="match status" value="1"/>
</dbReference>
<comment type="caution">
    <text evidence="6">The sequence shown here is derived from an EMBL/GenBank/DDBJ whole genome shotgun (WGS) entry which is preliminary data.</text>
</comment>
<keyword evidence="3" id="KW-0862">Zinc</keyword>
<dbReference type="InterPro" id="IPR002893">
    <property type="entry name" value="Znf_MYND"/>
</dbReference>
<dbReference type="Proteomes" id="UP001218188">
    <property type="component" value="Unassembled WGS sequence"/>
</dbReference>
<name>A0AAD6X0T4_9AGAR</name>
<protein>
    <recommendedName>
        <fullName evidence="5">MYND-type domain-containing protein</fullName>
    </recommendedName>
</protein>
<dbReference type="EMBL" id="JARJCM010000089">
    <property type="protein sequence ID" value="KAJ7030636.1"/>
    <property type="molecule type" value="Genomic_DNA"/>
</dbReference>
<evidence type="ECO:0000313" key="6">
    <source>
        <dbReference type="EMBL" id="KAJ7030636.1"/>
    </source>
</evidence>
<feature type="domain" description="MYND-type" evidence="5">
    <location>
        <begin position="29"/>
        <end position="70"/>
    </location>
</feature>
<dbReference type="Gene3D" id="6.10.140.2220">
    <property type="match status" value="1"/>
</dbReference>
<dbReference type="GO" id="GO:0008270">
    <property type="term" value="F:zinc ion binding"/>
    <property type="evidence" value="ECO:0007669"/>
    <property type="project" value="UniProtKB-KW"/>
</dbReference>
<accession>A0AAD6X0T4</accession>
<keyword evidence="7" id="KW-1185">Reference proteome</keyword>
<reference evidence="6" key="1">
    <citation type="submission" date="2023-03" db="EMBL/GenBank/DDBJ databases">
        <title>Massive genome expansion in bonnet fungi (Mycena s.s.) driven by repeated elements and novel gene families across ecological guilds.</title>
        <authorList>
            <consortium name="Lawrence Berkeley National Laboratory"/>
            <person name="Harder C.B."/>
            <person name="Miyauchi S."/>
            <person name="Viragh M."/>
            <person name="Kuo A."/>
            <person name="Thoen E."/>
            <person name="Andreopoulos B."/>
            <person name="Lu D."/>
            <person name="Skrede I."/>
            <person name="Drula E."/>
            <person name="Henrissat B."/>
            <person name="Morin E."/>
            <person name="Kohler A."/>
            <person name="Barry K."/>
            <person name="LaButti K."/>
            <person name="Morin E."/>
            <person name="Salamov A."/>
            <person name="Lipzen A."/>
            <person name="Mereny Z."/>
            <person name="Hegedus B."/>
            <person name="Baldrian P."/>
            <person name="Stursova M."/>
            <person name="Weitz H."/>
            <person name="Taylor A."/>
            <person name="Grigoriev I.V."/>
            <person name="Nagy L.G."/>
            <person name="Martin F."/>
            <person name="Kauserud H."/>
        </authorList>
    </citation>
    <scope>NUCLEOTIDE SEQUENCE</scope>
    <source>
        <strain evidence="6">CBHHK200</strain>
    </source>
</reference>
<keyword evidence="2 4" id="KW-0863">Zinc-finger</keyword>
<proteinExistence type="predicted"/>
<evidence type="ECO:0000256" key="3">
    <source>
        <dbReference type="ARBA" id="ARBA00022833"/>
    </source>
</evidence>
<evidence type="ECO:0000256" key="4">
    <source>
        <dbReference type="PROSITE-ProRule" id="PRU00134"/>
    </source>
</evidence>
<dbReference type="Pfam" id="PF01753">
    <property type="entry name" value="zf-MYND"/>
    <property type="match status" value="1"/>
</dbReference>
<dbReference type="PROSITE" id="PS01360">
    <property type="entry name" value="ZF_MYND_1"/>
    <property type="match status" value="1"/>
</dbReference>
<evidence type="ECO:0000256" key="2">
    <source>
        <dbReference type="ARBA" id="ARBA00022771"/>
    </source>
</evidence>
<evidence type="ECO:0000313" key="7">
    <source>
        <dbReference type="Proteomes" id="UP001218188"/>
    </source>
</evidence>